<protein>
    <submittedName>
        <fullName evidence="1">1951_t:CDS:1</fullName>
    </submittedName>
</protein>
<dbReference type="Proteomes" id="UP000789405">
    <property type="component" value="Unassembled WGS sequence"/>
</dbReference>
<dbReference type="AlphaFoldDB" id="A0A9N9K5S4"/>
<evidence type="ECO:0000313" key="2">
    <source>
        <dbReference type="Proteomes" id="UP000789405"/>
    </source>
</evidence>
<gene>
    <name evidence="1" type="ORF">DERYTH_LOCUS25565</name>
</gene>
<dbReference type="OrthoDB" id="2426083at2759"/>
<accession>A0A9N9K5S4</accession>
<dbReference type="EMBL" id="CAJVPY010048341">
    <property type="protein sequence ID" value="CAG8812080.1"/>
    <property type="molecule type" value="Genomic_DNA"/>
</dbReference>
<name>A0A9N9K5S4_9GLOM</name>
<proteinExistence type="predicted"/>
<sequence>FKPLLQAIDRDIQGILSYNQTFKSIAYTDNFTIEVRSSSDWLEIHRLFDLYEKASSARINNQKTQIVPLTIM</sequence>
<feature type="non-terminal residue" evidence="1">
    <location>
        <position position="72"/>
    </location>
</feature>
<keyword evidence="2" id="KW-1185">Reference proteome</keyword>
<evidence type="ECO:0000313" key="1">
    <source>
        <dbReference type="EMBL" id="CAG8812080.1"/>
    </source>
</evidence>
<feature type="non-terminal residue" evidence="1">
    <location>
        <position position="1"/>
    </location>
</feature>
<organism evidence="1 2">
    <name type="scientific">Dentiscutata erythropus</name>
    <dbReference type="NCBI Taxonomy" id="1348616"/>
    <lineage>
        <taxon>Eukaryota</taxon>
        <taxon>Fungi</taxon>
        <taxon>Fungi incertae sedis</taxon>
        <taxon>Mucoromycota</taxon>
        <taxon>Glomeromycotina</taxon>
        <taxon>Glomeromycetes</taxon>
        <taxon>Diversisporales</taxon>
        <taxon>Gigasporaceae</taxon>
        <taxon>Dentiscutata</taxon>
    </lineage>
</organism>
<comment type="caution">
    <text evidence="1">The sequence shown here is derived from an EMBL/GenBank/DDBJ whole genome shotgun (WGS) entry which is preliminary data.</text>
</comment>
<reference evidence="1" key="1">
    <citation type="submission" date="2021-06" db="EMBL/GenBank/DDBJ databases">
        <authorList>
            <person name="Kallberg Y."/>
            <person name="Tangrot J."/>
            <person name="Rosling A."/>
        </authorList>
    </citation>
    <scope>NUCLEOTIDE SEQUENCE</scope>
    <source>
        <strain evidence="1">MA453B</strain>
    </source>
</reference>